<evidence type="ECO:0000313" key="4">
    <source>
        <dbReference type="EMBL" id="MBC6993459.1"/>
    </source>
</evidence>
<accession>A0A923T7D3</accession>
<evidence type="ECO:0000313" key="5">
    <source>
        <dbReference type="Proteomes" id="UP000650081"/>
    </source>
</evidence>
<dbReference type="EMBL" id="JACSIT010000067">
    <property type="protein sequence ID" value="MBC6993459.1"/>
    <property type="molecule type" value="Genomic_DNA"/>
</dbReference>
<dbReference type="Pfam" id="PF00691">
    <property type="entry name" value="OmpA"/>
    <property type="match status" value="1"/>
</dbReference>
<dbReference type="GO" id="GO:0016020">
    <property type="term" value="C:membrane"/>
    <property type="evidence" value="ECO:0007669"/>
    <property type="project" value="UniProtKB-UniRule"/>
</dbReference>
<keyword evidence="5" id="KW-1185">Reference proteome</keyword>
<dbReference type="InterPro" id="IPR050330">
    <property type="entry name" value="Bact_OuterMem_StrucFunc"/>
</dbReference>
<proteinExistence type="predicted"/>
<dbReference type="Gene3D" id="3.30.1330.60">
    <property type="entry name" value="OmpA-like domain"/>
    <property type="match status" value="1"/>
</dbReference>
<keyword evidence="2" id="KW-0175">Coiled coil</keyword>
<gene>
    <name evidence="4" type="ORF">H9S92_04760</name>
</gene>
<feature type="domain" description="OmpA-like" evidence="3">
    <location>
        <begin position="125"/>
        <end position="247"/>
    </location>
</feature>
<feature type="coiled-coil region" evidence="2">
    <location>
        <begin position="16"/>
        <end position="50"/>
    </location>
</feature>
<evidence type="ECO:0000256" key="1">
    <source>
        <dbReference type="PROSITE-ProRule" id="PRU00473"/>
    </source>
</evidence>
<dbReference type="AlphaFoldDB" id="A0A923T7D3"/>
<dbReference type="PANTHER" id="PTHR30329">
    <property type="entry name" value="STATOR ELEMENT OF FLAGELLAR MOTOR COMPLEX"/>
    <property type="match status" value="1"/>
</dbReference>
<sequence>MKPLRFLPLLLLLPLLGCNKTKVKQLETQLESSEQQRQMLVTQLESVQRTNGDLLARMEDLSVISKEGATSIRESLESISGQTSYIQELNRSIARKDSLNMALVMNLKRSLDNVSDQDVQVEVRGGKVHVSISDKLLFASGSASLNADARRVLEKVGLVLNDHRNLNVIVEGHTDNVPVQLNGIKDNWDLSTRRATAVVRQLVDQFYVDPARLTAAGRAEYDPRGDNATPDGRARNRRTEIVITPNLDEFFDLAKTGNTPG</sequence>
<dbReference type="RefSeq" id="WP_187465566.1">
    <property type="nucleotide sequence ID" value="NZ_JACSIT010000067.1"/>
</dbReference>
<dbReference type="InterPro" id="IPR036737">
    <property type="entry name" value="OmpA-like_sf"/>
</dbReference>
<organism evidence="4 5">
    <name type="scientific">Neolewinella lacunae</name>
    <dbReference type="NCBI Taxonomy" id="1517758"/>
    <lineage>
        <taxon>Bacteria</taxon>
        <taxon>Pseudomonadati</taxon>
        <taxon>Bacteroidota</taxon>
        <taxon>Saprospiria</taxon>
        <taxon>Saprospirales</taxon>
        <taxon>Lewinellaceae</taxon>
        <taxon>Neolewinella</taxon>
    </lineage>
</organism>
<reference evidence="4" key="1">
    <citation type="submission" date="2020-08" db="EMBL/GenBank/DDBJ databases">
        <title>Lewinella bacteria from marine environments.</title>
        <authorList>
            <person name="Zhong Y."/>
        </authorList>
    </citation>
    <scope>NUCLEOTIDE SEQUENCE</scope>
    <source>
        <strain evidence="4">KCTC 42187</strain>
    </source>
</reference>
<dbReference type="PANTHER" id="PTHR30329:SF20">
    <property type="entry name" value="EXPORTED PROTEIN"/>
    <property type="match status" value="1"/>
</dbReference>
<dbReference type="Proteomes" id="UP000650081">
    <property type="component" value="Unassembled WGS sequence"/>
</dbReference>
<name>A0A923T7D3_9BACT</name>
<dbReference type="PROSITE" id="PS51123">
    <property type="entry name" value="OMPA_2"/>
    <property type="match status" value="1"/>
</dbReference>
<comment type="caution">
    <text evidence="4">The sequence shown here is derived from an EMBL/GenBank/DDBJ whole genome shotgun (WGS) entry which is preliminary data.</text>
</comment>
<evidence type="ECO:0000259" key="3">
    <source>
        <dbReference type="PROSITE" id="PS51123"/>
    </source>
</evidence>
<dbReference type="SUPFAM" id="SSF103088">
    <property type="entry name" value="OmpA-like"/>
    <property type="match status" value="1"/>
</dbReference>
<evidence type="ECO:0000256" key="2">
    <source>
        <dbReference type="SAM" id="Coils"/>
    </source>
</evidence>
<dbReference type="InterPro" id="IPR006665">
    <property type="entry name" value="OmpA-like"/>
</dbReference>
<keyword evidence="1" id="KW-0472">Membrane</keyword>
<protein>
    <submittedName>
        <fullName evidence="4">OmpA family protein</fullName>
    </submittedName>
</protein>
<dbReference type="CDD" id="cd07185">
    <property type="entry name" value="OmpA_C-like"/>
    <property type="match status" value="1"/>
</dbReference>